<dbReference type="InterPro" id="IPR000160">
    <property type="entry name" value="GGDEF_dom"/>
</dbReference>
<dbReference type="CDD" id="cd01949">
    <property type="entry name" value="GGDEF"/>
    <property type="match status" value="1"/>
</dbReference>
<evidence type="ECO:0000313" key="5">
    <source>
        <dbReference type="Proteomes" id="UP000245474"/>
    </source>
</evidence>
<dbReference type="AlphaFoldDB" id="A0A2U2MX48"/>
<dbReference type="PANTHER" id="PTHR33121">
    <property type="entry name" value="CYCLIC DI-GMP PHOSPHODIESTERASE PDEF"/>
    <property type="match status" value="1"/>
</dbReference>
<organism evidence="4 5">
    <name type="scientific">Sediminicurvatus halobius</name>
    <dbReference type="NCBI Taxonomy" id="2182432"/>
    <lineage>
        <taxon>Bacteria</taxon>
        <taxon>Pseudomonadati</taxon>
        <taxon>Pseudomonadota</taxon>
        <taxon>Gammaproteobacteria</taxon>
        <taxon>Chromatiales</taxon>
        <taxon>Ectothiorhodospiraceae</taxon>
        <taxon>Sediminicurvatus</taxon>
    </lineage>
</organism>
<dbReference type="NCBIfam" id="TIGR00254">
    <property type="entry name" value="GGDEF"/>
    <property type="match status" value="1"/>
</dbReference>
<comment type="caution">
    <text evidence="4">The sequence shown here is derived from an EMBL/GenBank/DDBJ whole genome shotgun (WGS) entry which is preliminary data.</text>
</comment>
<evidence type="ECO:0000313" key="4">
    <source>
        <dbReference type="EMBL" id="PWG61402.1"/>
    </source>
</evidence>
<dbReference type="Pfam" id="PF00990">
    <property type="entry name" value="GGDEF"/>
    <property type="match status" value="1"/>
</dbReference>
<feature type="domain" description="GGDEF" evidence="3">
    <location>
        <begin position="229"/>
        <end position="363"/>
    </location>
</feature>
<keyword evidence="5" id="KW-1185">Reference proteome</keyword>
<dbReference type="Gene3D" id="3.30.450.40">
    <property type="match status" value="1"/>
</dbReference>
<dbReference type="SUPFAM" id="SSF141868">
    <property type="entry name" value="EAL domain-like"/>
    <property type="match status" value="1"/>
</dbReference>
<evidence type="ECO:0008006" key="6">
    <source>
        <dbReference type="Google" id="ProtNLM"/>
    </source>
</evidence>
<accession>A0A2U2MX48</accession>
<dbReference type="InterPro" id="IPR029016">
    <property type="entry name" value="GAF-like_dom_sf"/>
</dbReference>
<sequence length="775" mass="82122">MEFGPLDADAERARLSAALVEAMGDLDEGEAMAGILARFADRLAAASSRLRLAWLYLGDPRAPVIRPQYCAGPEQRYGESLSVDRSALMMRGPVRRALEEGQAVVQDIPPRLGPVARLLPGVTRWHRAAVNAGVFAVLALPFPLLHRSEWGLVTVYADHPAYFARVGLEPFLALARLVQVGLDRIALRESEQRNRADLERLRARDAATGLLNRAGLQERLGALLGEGGERIGLVQLDLDDFSELNADLGPGAGDEVLLEVAGRLRQLAPDAEVARLGADEFVVLFRNLPAALPAGHLAERCQAALARPLQVAGRGVSLSAAAGVTAVVTGDAAEDALTVLRHAGVALAGARRLGRGEHCLYGPHLESRVSSRHVLYAELRQGLRRGELQPWFQPQLALRGPQAGQVVGFEALLRWQHPRQGQVAPGRFMPEAEASPLIRDIGLQVLDATLTRLAAPDCAALTAGVNIGARHLLDERFIEDVTAALSRHPGVPPERLEIEVTETAAFADVGLAVRVLQRLRALGCRVALDDFGTGQASLTHLQDLPVTRLKIDRRFVSRLAASPREFAIVAGTLVTARGLGIETVAEGVEAAEEQALLTRLGCDVLQGFLLARPMPGEALGQWLASHRPDPALPAAPPQPGAVLPLLELDVRRAALRERLEALGGERPGGDGDGLAETVAALRADVRGASEGLEPGTGARLQGAAEAFTRATRGVLRAAAGGERRALAGALDELTAADGEWRRAAEAAYASLSCRSGRSSGRSSSASSASGGPGRA</sequence>
<dbReference type="Gene3D" id="3.30.70.270">
    <property type="match status" value="1"/>
</dbReference>
<evidence type="ECO:0000256" key="1">
    <source>
        <dbReference type="SAM" id="MobiDB-lite"/>
    </source>
</evidence>
<dbReference type="SUPFAM" id="SSF55073">
    <property type="entry name" value="Nucleotide cyclase"/>
    <property type="match status" value="1"/>
</dbReference>
<protein>
    <recommendedName>
        <fullName evidence="6">Diguanylate cyclase</fullName>
    </recommendedName>
</protein>
<dbReference type="InterPro" id="IPR001633">
    <property type="entry name" value="EAL_dom"/>
</dbReference>
<evidence type="ECO:0000259" key="2">
    <source>
        <dbReference type="PROSITE" id="PS50883"/>
    </source>
</evidence>
<dbReference type="PANTHER" id="PTHR33121:SF79">
    <property type="entry name" value="CYCLIC DI-GMP PHOSPHODIESTERASE PDED-RELATED"/>
    <property type="match status" value="1"/>
</dbReference>
<dbReference type="InterPro" id="IPR029787">
    <property type="entry name" value="Nucleotide_cyclase"/>
</dbReference>
<dbReference type="SMART" id="SM00052">
    <property type="entry name" value="EAL"/>
    <property type="match status" value="1"/>
</dbReference>
<evidence type="ECO:0000259" key="3">
    <source>
        <dbReference type="PROSITE" id="PS50887"/>
    </source>
</evidence>
<dbReference type="Pfam" id="PF00563">
    <property type="entry name" value="EAL"/>
    <property type="match status" value="1"/>
</dbReference>
<feature type="compositionally biased region" description="Low complexity" evidence="1">
    <location>
        <begin position="753"/>
        <end position="769"/>
    </location>
</feature>
<feature type="region of interest" description="Disordered" evidence="1">
    <location>
        <begin position="753"/>
        <end position="775"/>
    </location>
</feature>
<feature type="domain" description="EAL" evidence="2">
    <location>
        <begin position="372"/>
        <end position="627"/>
    </location>
</feature>
<dbReference type="GO" id="GO:0071111">
    <property type="term" value="F:cyclic-guanylate-specific phosphodiesterase activity"/>
    <property type="evidence" value="ECO:0007669"/>
    <property type="project" value="InterPro"/>
</dbReference>
<dbReference type="PROSITE" id="PS50883">
    <property type="entry name" value="EAL"/>
    <property type="match status" value="1"/>
</dbReference>
<dbReference type="SMART" id="SM00267">
    <property type="entry name" value="GGDEF"/>
    <property type="match status" value="1"/>
</dbReference>
<name>A0A2U2MX48_9GAMM</name>
<dbReference type="Gene3D" id="3.20.20.450">
    <property type="entry name" value="EAL domain"/>
    <property type="match status" value="1"/>
</dbReference>
<dbReference type="InterPro" id="IPR043128">
    <property type="entry name" value="Rev_trsase/Diguanyl_cyclase"/>
</dbReference>
<proteinExistence type="predicted"/>
<dbReference type="CDD" id="cd01948">
    <property type="entry name" value="EAL"/>
    <property type="match status" value="1"/>
</dbReference>
<reference evidence="4 5" key="1">
    <citation type="submission" date="2018-05" db="EMBL/GenBank/DDBJ databases">
        <title>Spiribacter halobius sp. nov., a moderately halophilic bacterium isolated from marine solar saltern.</title>
        <authorList>
            <person name="Zheng W.-S."/>
            <person name="Lu D.-C."/>
            <person name="Du Z.-J."/>
        </authorList>
    </citation>
    <scope>NUCLEOTIDE SEQUENCE [LARGE SCALE GENOMIC DNA]</scope>
    <source>
        <strain evidence="4 5">E85</strain>
    </source>
</reference>
<dbReference type="EMBL" id="QFFI01000036">
    <property type="protein sequence ID" value="PWG61402.1"/>
    <property type="molecule type" value="Genomic_DNA"/>
</dbReference>
<dbReference type="Proteomes" id="UP000245474">
    <property type="component" value="Unassembled WGS sequence"/>
</dbReference>
<dbReference type="PROSITE" id="PS50887">
    <property type="entry name" value="GGDEF"/>
    <property type="match status" value="1"/>
</dbReference>
<dbReference type="InterPro" id="IPR035919">
    <property type="entry name" value="EAL_sf"/>
</dbReference>
<gene>
    <name evidence="4" type="ORF">DEM34_16670</name>
</gene>
<dbReference type="InterPro" id="IPR050706">
    <property type="entry name" value="Cyclic-di-GMP_PDE-like"/>
</dbReference>